<feature type="non-terminal residue" evidence="2">
    <location>
        <position position="1"/>
    </location>
</feature>
<accession>A0A382GYX1</accession>
<proteinExistence type="predicted"/>
<dbReference type="NCBIfam" id="TIGR04183">
    <property type="entry name" value="Por_Secre_tail"/>
    <property type="match status" value="1"/>
</dbReference>
<dbReference type="EMBL" id="UINC01058226">
    <property type="protein sequence ID" value="SVB80240.1"/>
    <property type="molecule type" value="Genomic_DNA"/>
</dbReference>
<protein>
    <recommendedName>
        <fullName evidence="1">Secretion system C-terminal sorting domain-containing protein</fullName>
    </recommendedName>
</protein>
<evidence type="ECO:0000313" key="2">
    <source>
        <dbReference type="EMBL" id="SVB80240.1"/>
    </source>
</evidence>
<sequence length="193" mass="22170">NVNWDPDTYRDGGWAHISVLDETIVWNAGETYYVEINFNGTGGVYPVDMGVYSNSVNDNLSFYRGDTGESCKRLTNHADADWNIRAVMSGDNDFESLAINIPEIPQKHEIYSNYPNPFNPVTTLSIYLANPSAVSYTVFDLRGRQILQKEFNLLRGGRHRFEVNMKQFSSGVYFYQFTINDQEYSPYKMLLLK</sequence>
<dbReference type="AlphaFoldDB" id="A0A382GYX1"/>
<organism evidence="2">
    <name type="scientific">marine metagenome</name>
    <dbReference type="NCBI Taxonomy" id="408172"/>
    <lineage>
        <taxon>unclassified sequences</taxon>
        <taxon>metagenomes</taxon>
        <taxon>ecological metagenomes</taxon>
    </lineage>
</organism>
<evidence type="ECO:0000259" key="1">
    <source>
        <dbReference type="Pfam" id="PF18962"/>
    </source>
</evidence>
<dbReference type="InterPro" id="IPR026444">
    <property type="entry name" value="Secre_tail"/>
</dbReference>
<reference evidence="2" key="1">
    <citation type="submission" date="2018-05" db="EMBL/GenBank/DDBJ databases">
        <authorList>
            <person name="Lanie J.A."/>
            <person name="Ng W.-L."/>
            <person name="Kazmierczak K.M."/>
            <person name="Andrzejewski T.M."/>
            <person name="Davidsen T.M."/>
            <person name="Wayne K.J."/>
            <person name="Tettelin H."/>
            <person name="Glass J.I."/>
            <person name="Rusch D."/>
            <person name="Podicherti R."/>
            <person name="Tsui H.-C.T."/>
            <person name="Winkler M.E."/>
        </authorList>
    </citation>
    <scope>NUCLEOTIDE SEQUENCE</scope>
</reference>
<name>A0A382GYX1_9ZZZZ</name>
<gene>
    <name evidence="2" type="ORF">METZ01_LOCUS233094</name>
</gene>
<dbReference type="Pfam" id="PF18962">
    <property type="entry name" value="Por_Secre_tail"/>
    <property type="match status" value="1"/>
</dbReference>
<feature type="domain" description="Secretion system C-terminal sorting" evidence="1">
    <location>
        <begin position="114"/>
        <end position="188"/>
    </location>
</feature>